<feature type="domain" description="DUF641" evidence="1">
    <location>
        <begin position="63"/>
        <end position="187"/>
    </location>
</feature>
<dbReference type="GO" id="GO:0009959">
    <property type="term" value="P:negative gravitropism"/>
    <property type="evidence" value="ECO:0007669"/>
    <property type="project" value="InterPro"/>
</dbReference>
<comment type="caution">
    <text evidence="3">The sequence shown here is derived from an EMBL/GenBank/DDBJ whole genome shotgun (WGS) entry which is preliminary data.</text>
</comment>
<feature type="domain" description="GIL1/IRKI C-terminal" evidence="2">
    <location>
        <begin position="387"/>
        <end position="437"/>
    </location>
</feature>
<organism evidence="3">
    <name type="scientific">Sesamum calycinum</name>
    <dbReference type="NCBI Taxonomy" id="2727403"/>
    <lineage>
        <taxon>Eukaryota</taxon>
        <taxon>Viridiplantae</taxon>
        <taxon>Streptophyta</taxon>
        <taxon>Embryophyta</taxon>
        <taxon>Tracheophyta</taxon>
        <taxon>Spermatophyta</taxon>
        <taxon>Magnoliopsida</taxon>
        <taxon>eudicotyledons</taxon>
        <taxon>Gunneridae</taxon>
        <taxon>Pentapetalae</taxon>
        <taxon>asterids</taxon>
        <taxon>lamiids</taxon>
        <taxon>Lamiales</taxon>
        <taxon>Pedaliaceae</taxon>
        <taxon>Sesamum</taxon>
    </lineage>
</organism>
<evidence type="ECO:0000259" key="2">
    <source>
        <dbReference type="Pfam" id="PF24994"/>
    </source>
</evidence>
<proteinExistence type="predicted"/>
<name>A0AAW2MAA0_9LAMI</name>
<reference evidence="3" key="1">
    <citation type="submission" date="2020-06" db="EMBL/GenBank/DDBJ databases">
        <authorList>
            <person name="Li T."/>
            <person name="Hu X."/>
            <person name="Zhang T."/>
            <person name="Song X."/>
            <person name="Zhang H."/>
            <person name="Dai N."/>
            <person name="Sheng W."/>
            <person name="Hou X."/>
            <person name="Wei L."/>
        </authorList>
    </citation>
    <scope>NUCLEOTIDE SEQUENCE</scope>
    <source>
        <strain evidence="3">KEN8</strain>
        <tissue evidence="3">Leaf</tissue>
    </source>
</reference>
<dbReference type="InterPro" id="IPR056813">
    <property type="entry name" value="GIL1_IRKI_C"/>
</dbReference>
<gene>
    <name evidence="3" type="ORF">Scaly_2273600</name>
</gene>
<dbReference type="PANTHER" id="PTHR31161">
    <property type="entry name" value="PROTEIN GRAVITROPIC IN THE LIGHT 1"/>
    <property type="match status" value="1"/>
</dbReference>
<dbReference type="EMBL" id="JACGWM010000014">
    <property type="protein sequence ID" value="KAL0328410.1"/>
    <property type="molecule type" value="Genomic_DNA"/>
</dbReference>
<evidence type="ECO:0000259" key="1">
    <source>
        <dbReference type="Pfam" id="PF04859"/>
    </source>
</evidence>
<sequence>MESVKTPRKSRLARTFAKVLHVRAVTGILSPDDGIQKRKSHEKTKNSTKLCSFDDEDEDFLDRAVKEAFMAKLFASISAIKAAYAQLQFAQSPYDPDGIQSADQIVVSELKNLSELKQSYLKKKLDETSPETTLLLAEIQEQKSLLKTYEITGKKLDSELKLKDSEITFLKETLADTNSDNKLLEKRLNSSGQLSIPENAKLSGLRPSHFIAYFRQAIKTVRSFVRLLISEMESADWDLDAAAGSIEPGISFWQPNHICFAFESFVCRQMFDGFNHPHFSTRIESLPEGDKRRRLFFDRFMELKSVRPVDYLAWKPKSTFAAFCRNKYLRLIHPKMEASLFGNLDQRNLVSSGELPETPFFLAFIEMAKRIWLLHCLALSFDPEVSIFQASKGNRFSEVYMESLSDEAFFSSLESEPRVAFTAVPGFKIGRSVVQCQTQDSRLKLGPDPGSLNSIEAKFIVDRMKYRF</sequence>
<evidence type="ECO:0000313" key="3">
    <source>
        <dbReference type="EMBL" id="KAL0328410.1"/>
    </source>
</evidence>
<dbReference type="Pfam" id="PF24994">
    <property type="entry name" value="GIL1_IRKI_C"/>
    <property type="match status" value="1"/>
</dbReference>
<dbReference type="InterPro" id="IPR040225">
    <property type="entry name" value="GIL1-like"/>
</dbReference>
<reference evidence="3" key="2">
    <citation type="journal article" date="2024" name="Plant">
        <title>Genomic evolution and insights into agronomic trait innovations of Sesamum species.</title>
        <authorList>
            <person name="Miao H."/>
            <person name="Wang L."/>
            <person name="Qu L."/>
            <person name="Liu H."/>
            <person name="Sun Y."/>
            <person name="Le M."/>
            <person name="Wang Q."/>
            <person name="Wei S."/>
            <person name="Zheng Y."/>
            <person name="Lin W."/>
            <person name="Duan Y."/>
            <person name="Cao H."/>
            <person name="Xiong S."/>
            <person name="Wang X."/>
            <person name="Wei L."/>
            <person name="Li C."/>
            <person name="Ma Q."/>
            <person name="Ju M."/>
            <person name="Zhao R."/>
            <person name="Li G."/>
            <person name="Mu C."/>
            <person name="Tian Q."/>
            <person name="Mei H."/>
            <person name="Zhang T."/>
            <person name="Gao T."/>
            <person name="Zhang H."/>
        </authorList>
    </citation>
    <scope>NUCLEOTIDE SEQUENCE</scope>
    <source>
        <strain evidence="3">KEN8</strain>
    </source>
</reference>
<dbReference type="InterPro" id="IPR006943">
    <property type="entry name" value="DUF641_pln"/>
</dbReference>
<dbReference type="AlphaFoldDB" id="A0AAW2MAA0"/>
<dbReference type="GO" id="GO:0009639">
    <property type="term" value="P:response to red or far red light"/>
    <property type="evidence" value="ECO:0007669"/>
    <property type="project" value="InterPro"/>
</dbReference>
<protein>
    <submittedName>
        <fullName evidence="3">Protein GRAVITROPIC IN THE LIGHT 1</fullName>
    </submittedName>
</protein>
<dbReference type="Pfam" id="PF04859">
    <property type="entry name" value="DUF641"/>
    <property type="match status" value="1"/>
</dbReference>
<accession>A0AAW2MAA0</accession>